<accession>A0A940YR53</accession>
<gene>
    <name evidence="2" type="ORF">KAK06_16085</name>
</gene>
<feature type="region of interest" description="Disordered" evidence="1">
    <location>
        <begin position="111"/>
        <end position="135"/>
    </location>
</feature>
<evidence type="ECO:0000256" key="1">
    <source>
        <dbReference type="SAM" id="MobiDB-lite"/>
    </source>
</evidence>
<dbReference type="AlphaFoldDB" id="A0A940YR53"/>
<organism evidence="2 3">
    <name type="scientific">Ideonella aquatica</name>
    <dbReference type="NCBI Taxonomy" id="2824119"/>
    <lineage>
        <taxon>Bacteria</taxon>
        <taxon>Pseudomonadati</taxon>
        <taxon>Pseudomonadota</taxon>
        <taxon>Betaproteobacteria</taxon>
        <taxon>Burkholderiales</taxon>
        <taxon>Sphaerotilaceae</taxon>
        <taxon>Ideonella</taxon>
    </lineage>
</organism>
<keyword evidence="3" id="KW-1185">Reference proteome</keyword>
<protein>
    <submittedName>
        <fullName evidence="2">Uncharacterized protein</fullName>
    </submittedName>
</protein>
<dbReference type="EMBL" id="JAGQDE010000014">
    <property type="protein sequence ID" value="MBQ0960473.1"/>
    <property type="molecule type" value="Genomic_DNA"/>
</dbReference>
<sequence>MIDLRYPKPLHAPLQVHSLLAFSQPEESALPICVAISLDQVVLRRLFDLWNTLLILQADEIGDWSLKTSAQLSCDCDVPLPAVLTVGATVYANGEVEFAVMLEGVDQPAKTSDQLDLNSLQRAETARQSPSGATR</sequence>
<reference evidence="2" key="1">
    <citation type="submission" date="2021-04" db="EMBL/GenBank/DDBJ databases">
        <title>The genome sequence of Ideonella sp. 4Y11.</title>
        <authorList>
            <person name="Liu Y."/>
        </authorList>
    </citation>
    <scope>NUCLEOTIDE SEQUENCE</scope>
    <source>
        <strain evidence="2">4Y11</strain>
    </source>
</reference>
<dbReference type="RefSeq" id="WP_210803140.1">
    <property type="nucleotide sequence ID" value="NZ_JAGQDE010000014.1"/>
</dbReference>
<dbReference type="Proteomes" id="UP000678374">
    <property type="component" value="Unassembled WGS sequence"/>
</dbReference>
<name>A0A940YR53_9BURK</name>
<evidence type="ECO:0000313" key="3">
    <source>
        <dbReference type="Proteomes" id="UP000678374"/>
    </source>
</evidence>
<proteinExistence type="predicted"/>
<comment type="caution">
    <text evidence="2">The sequence shown here is derived from an EMBL/GenBank/DDBJ whole genome shotgun (WGS) entry which is preliminary data.</text>
</comment>
<evidence type="ECO:0000313" key="2">
    <source>
        <dbReference type="EMBL" id="MBQ0960473.1"/>
    </source>
</evidence>